<evidence type="ECO:0000313" key="2">
    <source>
        <dbReference type="EMBL" id="CAI2385851.1"/>
    </source>
</evidence>
<evidence type="ECO:0000256" key="1">
    <source>
        <dbReference type="SAM" id="MobiDB-lite"/>
    </source>
</evidence>
<sequence length="679" mass="79326">MRQEKEVMKEEKSSKPILLDRVKRNGKQTKSLSRPDIEIKPKNIAMKMALNDRKLYKFEELLRNQESFQLESLESSEDSQYQNDFSSEDSSLEAIDWDEFKRDSLNQAENIEELLEPIRLIEKLESYSRDQLSKLSYHDKHKLLQEVNFYLKNGVTPVEKYYEELKSVFKIPSKSLINYDKMHFYKQLKAVRTSHSKYVKEIKKQNKIITERLIKKTITNLEEVLEKEASRIMYKEQQAKQKIAELTLDNCKCKEMLKDQEEEITSLRQLNKLAVANFNPGVISDQEKEDILSMMKAIEEIDSKSYELNQDLPKGSDDFARSQMVDSIDKAFKYIGLQPQALKIKNDPLLRDEFQFFNSSIALKQKDKVDVVMNEASSYYKACIRYLRKTIQEKNSEIKSSSEMNNMYRQEIIKLETTNKEQSTEIINLTSKIEALKIKHSNEVKRDKERSKTDKKALIKSFLEWKEVVEAEINIKEAIIRRQQKHNSKMNEDVKNLKEVIQIPRYHFKNLEKLSFDEIMQQKKMIEEGTMPSRQESGSSRSHNGQTRPESLIKSSKTVLKSKRAVGTPKRGSVRHQFPVIRKNTFKLSQRRHLMRNGVSPETYHTITRSEIPSILLKSTETPTHHSIFTTLDSRRPSPRPHPLEPSLKSFSKGSLYSLIRAANGCHPKKKSVASRTLL</sequence>
<feature type="compositionally biased region" description="Polar residues" evidence="1">
    <location>
        <begin position="532"/>
        <end position="559"/>
    </location>
</feature>
<evidence type="ECO:0000313" key="3">
    <source>
        <dbReference type="Proteomes" id="UP001295684"/>
    </source>
</evidence>
<accession>A0AAD2DAY7</accession>
<organism evidence="2 3">
    <name type="scientific">Euplotes crassus</name>
    <dbReference type="NCBI Taxonomy" id="5936"/>
    <lineage>
        <taxon>Eukaryota</taxon>
        <taxon>Sar</taxon>
        <taxon>Alveolata</taxon>
        <taxon>Ciliophora</taxon>
        <taxon>Intramacronucleata</taxon>
        <taxon>Spirotrichea</taxon>
        <taxon>Hypotrichia</taxon>
        <taxon>Euplotida</taxon>
        <taxon>Euplotidae</taxon>
        <taxon>Moneuplotes</taxon>
    </lineage>
</organism>
<name>A0AAD2DAY7_EUPCR</name>
<feature type="region of interest" description="Disordered" evidence="1">
    <location>
        <begin position="530"/>
        <end position="572"/>
    </location>
</feature>
<dbReference type="Proteomes" id="UP001295684">
    <property type="component" value="Unassembled WGS sequence"/>
</dbReference>
<keyword evidence="3" id="KW-1185">Reference proteome</keyword>
<protein>
    <submittedName>
        <fullName evidence="2">Uncharacterized protein</fullName>
    </submittedName>
</protein>
<gene>
    <name evidence="2" type="ORF">ECRASSUSDP1_LOCUS27441</name>
</gene>
<proteinExistence type="predicted"/>
<dbReference type="EMBL" id="CAMPGE010028314">
    <property type="protein sequence ID" value="CAI2385851.1"/>
    <property type="molecule type" value="Genomic_DNA"/>
</dbReference>
<dbReference type="AlphaFoldDB" id="A0AAD2DAY7"/>
<comment type="caution">
    <text evidence="2">The sequence shown here is derived from an EMBL/GenBank/DDBJ whole genome shotgun (WGS) entry which is preliminary data.</text>
</comment>
<reference evidence="2" key="1">
    <citation type="submission" date="2023-07" db="EMBL/GenBank/DDBJ databases">
        <authorList>
            <consortium name="AG Swart"/>
            <person name="Singh M."/>
            <person name="Singh A."/>
            <person name="Seah K."/>
            <person name="Emmerich C."/>
        </authorList>
    </citation>
    <scope>NUCLEOTIDE SEQUENCE</scope>
    <source>
        <strain evidence="2">DP1</strain>
    </source>
</reference>